<evidence type="ECO:0000313" key="6">
    <source>
        <dbReference type="EMBL" id="MCK9684206.1"/>
    </source>
</evidence>
<dbReference type="Gene3D" id="3.40.190.10">
    <property type="entry name" value="Periplasmic binding protein-like II"/>
    <property type="match status" value="2"/>
</dbReference>
<evidence type="ECO:0000256" key="4">
    <source>
        <dbReference type="ARBA" id="ARBA00023163"/>
    </source>
</evidence>
<proteinExistence type="inferred from homology"/>
<sequence>MRHLRCLVAVAEELHFGRAATRLNLSQPPVSLAIKELEAELGVTLFERSSRRIALTREGEEALHDARAVLARADLLKRRARDSAQGQSGALAIGFISLAAYSFLPDSLRRFMADYPKVKVALHESTTDQMLAELEIGALDLGLIFASPGMSPTLAYRPTQREALVIALPERHPQAKSPQVALEKLAHERFLGFERHYGPMIFDAMVATCMRHGFSPELFPARQMHTIVSLVSGGIGVALVPASVKALHREGVVYRNIKGERTLVETGAAWRQADDSTLVQAFVEYLPRL</sequence>
<reference evidence="6" key="1">
    <citation type="submission" date="2021-11" db="EMBL/GenBank/DDBJ databases">
        <title>BS-T2-15 a new species belonging to the Comamonadaceae family isolated from the soil of a French oak forest.</title>
        <authorList>
            <person name="Mieszkin S."/>
            <person name="Alain K."/>
        </authorList>
    </citation>
    <scope>NUCLEOTIDE SEQUENCE</scope>
    <source>
        <strain evidence="6">BS-T2-15</strain>
    </source>
</reference>
<comment type="caution">
    <text evidence="6">The sequence shown here is derived from an EMBL/GenBank/DDBJ whole genome shotgun (WGS) entry which is preliminary data.</text>
</comment>
<dbReference type="GO" id="GO:0032993">
    <property type="term" value="C:protein-DNA complex"/>
    <property type="evidence" value="ECO:0007669"/>
    <property type="project" value="TreeGrafter"/>
</dbReference>
<accession>A0A9X1YE53</accession>
<dbReference type="Gene3D" id="1.10.10.10">
    <property type="entry name" value="Winged helix-like DNA-binding domain superfamily/Winged helix DNA-binding domain"/>
    <property type="match status" value="1"/>
</dbReference>
<keyword evidence="3" id="KW-0238">DNA-binding</keyword>
<feature type="domain" description="HTH lysR-type" evidence="5">
    <location>
        <begin position="1"/>
        <end position="56"/>
    </location>
</feature>
<dbReference type="FunFam" id="1.10.10.10:FF:000001">
    <property type="entry name" value="LysR family transcriptional regulator"/>
    <property type="match status" value="1"/>
</dbReference>
<evidence type="ECO:0000256" key="2">
    <source>
        <dbReference type="ARBA" id="ARBA00023015"/>
    </source>
</evidence>
<evidence type="ECO:0000313" key="7">
    <source>
        <dbReference type="Proteomes" id="UP001139353"/>
    </source>
</evidence>
<dbReference type="PANTHER" id="PTHR30346">
    <property type="entry name" value="TRANSCRIPTIONAL DUAL REGULATOR HCAR-RELATED"/>
    <property type="match status" value="1"/>
</dbReference>
<comment type="similarity">
    <text evidence="1">Belongs to the LysR transcriptional regulatory family.</text>
</comment>
<dbReference type="RefSeq" id="WP_275680240.1">
    <property type="nucleotide sequence ID" value="NZ_JAJLJH010000001.1"/>
</dbReference>
<dbReference type="PANTHER" id="PTHR30346:SF0">
    <property type="entry name" value="HCA OPERON TRANSCRIPTIONAL ACTIVATOR HCAR"/>
    <property type="match status" value="1"/>
</dbReference>
<keyword evidence="7" id="KW-1185">Reference proteome</keyword>
<dbReference type="InterPro" id="IPR005119">
    <property type="entry name" value="LysR_subst-bd"/>
</dbReference>
<dbReference type="InterPro" id="IPR000847">
    <property type="entry name" value="LysR_HTH_N"/>
</dbReference>
<dbReference type="SUPFAM" id="SSF53850">
    <property type="entry name" value="Periplasmic binding protein-like II"/>
    <property type="match status" value="1"/>
</dbReference>
<dbReference type="GO" id="GO:0003700">
    <property type="term" value="F:DNA-binding transcription factor activity"/>
    <property type="evidence" value="ECO:0007669"/>
    <property type="project" value="InterPro"/>
</dbReference>
<gene>
    <name evidence="6" type="ORF">LPC04_00630</name>
</gene>
<keyword evidence="2" id="KW-0805">Transcription regulation</keyword>
<dbReference type="CDD" id="cd08414">
    <property type="entry name" value="PBP2_LTTR_aromatics_like"/>
    <property type="match status" value="1"/>
</dbReference>
<name>A0A9X1YE53_9BURK</name>
<evidence type="ECO:0000256" key="3">
    <source>
        <dbReference type="ARBA" id="ARBA00023125"/>
    </source>
</evidence>
<dbReference type="AlphaFoldDB" id="A0A9X1YE53"/>
<evidence type="ECO:0000259" key="5">
    <source>
        <dbReference type="PROSITE" id="PS50931"/>
    </source>
</evidence>
<dbReference type="Pfam" id="PF03466">
    <property type="entry name" value="LysR_substrate"/>
    <property type="match status" value="1"/>
</dbReference>
<dbReference type="GO" id="GO:0003677">
    <property type="term" value="F:DNA binding"/>
    <property type="evidence" value="ECO:0007669"/>
    <property type="project" value="UniProtKB-KW"/>
</dbReference>
<dbReference type="PROSITE" id="PS50931">
    <property type="entry name" value="HTH_LYSR"/>
    <property type="match status" value="1"/>
</dbReference>
<evidence type="ECO:0000256" key="1">
    <source>
        <dbReference type="ARBA" id="ARBA00009437"/>
    </source>
</evidence>
<dbReference type="InterPro" id="IPR036388">
    <property type="entry name" value="WH-like_DNA-bd_sf"/>
</dbReference>
<dbReference type="SUPFAM" id="SSF46785">
    <property type="entry name" value="Winged helix' DNA-binding domain"/>
    <property type="match status" value="1"/>
</dbReference>
<protein>
    <submittedName>
        <fullName evidence="6">LysR family transcriptional regulator</fullName>
    </submittedName>
</protein>
<keyword evidence="4" id="KW-0804">Transcription</keyword>
<dbReference type="EMBL" id="JAJLJH010000001">
    <property type="protein sequence ID" value="MCK9684206.1"/>
    <property type="molecule type" value="Genomic_DNA"/>
</dbReference>
<dbReference type="Pfam" id="PF00126">
    <property type="entry name" value="HTH_1"/>
    <property type="match status" value="1"/>
</dbReference>
<organism evidence="6 7">
    <name type="scientific">Scleromatobacter humisilvae</name>
    <dbReference type="NCBI Taxonomy" id="2897159"/>
    <lineage>
        <taxon>Bacteria</taxon>
        <taxon>Pseudomonadati</taxon>
        <taxon>Pseudomonadota</taxon>
        <taxon>Betaproteobacteria</taxon>
        <taxon>Burkholderiales</taxon>
        <taxon>Sphaerotilaceae</taxon>
        <taxon>Scleromatobacter</taxon>
    </lineage>
</organism>
<dbReference type="InterPro" id="IPR036390">
    <property type="entry name" value="WH_DNA-bd_sf"/>
</dbReference>
<dbReference type="PRINTS" id="PR00039">
    <property type="entry name" value="HTHLYSR"/>
</dbReference>
<dbReference type="Proteomes" id="UP001139353">
    <property type="component" value="Unassembled WGS sequence"/>
</dbReference>